<evidence type="ECO:0000313" key="2">
    <source>
        <dbReference type="EMBL" id="CKU05262.1"/>
    </source>
</evidence>
<accession>A0A655AV72</accession>
<evidence type="ECO:0000313" key="3">
    <source>
        <dbReference type="Proteomes" id="UP000048948"/>
    </source>
</evidence>
<feature type="compositionally biased region" description="Low complexity" evidence="1">
    <location>
        <begin position="80"/>
        <end position="97"/>
    </location>
</feature>
<proteinExistence type="predicted"/>
<dbReference type="AlphaFoldDB" id="A0A655AV72"/>
<name>A0A655AV72_MYCTX</name>
<feature type="region of interest" description="Disordered" evidence="1">
    <location>
        <begin position="26"/>
        <end position="50"/>
    </location>
</feature>
<reference evidence="2 3" key="1">
    <citation type="submission" date="2015-03" db="EMBL/GenBank/DDBJ databases">
        <authorList>
            <consortium name="Pathogen Informatics"/>
        </authorList>
    </citation>
    <scope>NUCLEOTIDE SEQUENCE [LARGE SCALE GENOMIC DNA]</scope>
    <source>
        <strain evidence="2 3">Bir 172</strain>
    </source>
</reference>
<dbReference type="Proteomes" id="UP000048948">
    <property type="component" value="Unassembled WGS sequence"/>
</dbReference>
<protein>
    <submittedName>
        <fullName evidence="2">Uncharacterized protein</fullName>
    </submittedName>
</protein>
<dbReference type="EMBL" id="CNGE01001357">
    <property type="protein sequence ID" value="CKU05262.1"/>
    <property type="molecule type" value="Genomic_DNA"/>
</dbReference>
<feature type="region of interest" description="Disordered" evidence="1">
    <location>
        <begin position="68"/>
        <end position="97"/>
    </location>
</feature>
<organism evidence="2 3">
    <name type="scientific">Mycobacterium tuberculosis</name>
    <dbReference type="NCBI Taxonomy" id="1773"/>
    <lineage>
        <taxon>Bacteria</taxon>
        <taxon>Bacillati</taxon>
        <taxon>Actinomycetota</taxon>
        <taxon>Actinomycetes</taxon>
        <taxon>Mycobacteriales</taxon>
        <taxon>Mycobacteriaceae</taxon>
        <taxon>Mycobacterium</taxon>
        <taxon>Mycobacterium tuberculosis complex</taxon>
    </lineage>
</organism>
<evidence type="ECO:0000256" key="1">
    <source>
        <dbReference type="SAM" id="MobiDB-lite"/>
    </source>
</evidence>
<gene>
    <name evidence="2" type="ORF">ERS027646_04428</name>
</gene>
<sequence length="192" mass="20400">MPRAICAMPTHSNAQRRQVIGECCRRGARRIPRRPTGGTTGRDSASRRRSPAWLATWVNHARQALHSPRCSSTLAEGTGARSPSSRADSASRATSQSMPSIVAQCRLIAPAGSDHIAAGTPLQPCKTVDAWWLKLPAVVACASTVARVVRERRGARVQGSIGFVVVVLVVEESFGVVEGVGAGLAVVEVGWW</sequence>